<keyword evidence="2" id="KW-0732">Signal</keyword>
<dbReference type="EMBL" id="JACCFI010000001">
    <property type="protein sequence ID" value="NYG20838.1"/>
    <property type="molecule type" value="Genomic_DNA"/>
</dbReference>
<comment type="caution">
    <text evidence="3">The sequence shown here is derived from an EMBL/GenBank/DDBJ whole genome shotgun (WGS) entry which is preliminary data.</text>
</comment>
<dbReference type="RefSeq" id="WP_179550897.1">
    <property type="nucleotide sequence ID" value="NZ_JACCFI010000001.1"/>
</dbReference>
<evidence type="ECO:0000256" key="2">
    <source>
        <dbReference type="SAM" id="SignalP"/>
    </source>
</evidence>
<proteinExistence type="predicted"/>
<feature type="region of interest" description="Disordered" evidence="1">
    <location>
        <begin position="29"/>
        <end position="89"/>
    </location>
</feature>
<dbReference type="Proteomes" id="UP000549066">
    <property type="component" value="Unassembled WGS sequence"/>
</dbReference>
<evidence type="ECO:0000313" key="3">
    <source>
        <dbReference type="EMBL" id="NYG20838.1"/>
    </source>
</evidence>
<dbReference type="AlphaFoldDB" id="A0A852WTF5"/>
<name>A0A852WTF5_9MICO</name>
<gene>
    <name evidence="3" type="ORF">BJY17_001585</name>
</gene>
<dbReference type="PROSITE" id="PS51257">
    <property type="entry name" value="PROKAR_LIPOPROTEIN"/>
    <property type="match status" value="1"/>
</dbReference>
<evidence type="ECO:0000256" key="1">
    <source>
        <dbReference type="SAM" id="MobiDB-lite"/>
    </source>
</evidence>
<feature type="compositionally biased region" description="Acidic residues" evidence="1">
    <location>
        <begin position="62"/>
        <end position="75"/>
    </location>
</feature>
<organism evidence="3 4">
    <name type="scientific">Agromyces hippuratus</name>
    <dbReference type="NCBI Taxonomy" id="286438"/>
    <lineage>
        <taxon>Bacteria</taxon>
        <taxon>Bacillati</taxon>
        <taxon>Actinomycetota</taxon>
        <taxon>Actinomycetes</taxon>
        <taxon>Micrococcales</taxon>
        <taxon>Microbacteriaceae</taxon>
        <taxon>Agromyces</taxon>
    </lineage>
</organism>
<reference evidence="3 4" key="1">
    <citation type="submission" date="2020-07" db="EMBL/GenBank/DDBJ databases">
        <title>Sequencing the genomes of 1000 actinobacteria strains.</title>
        <authorList>
            <person name="Klenk H.-P."/>
        </authorList>
    </citation>
    <scope>NUCLEOTIDE SEQUENCE [LARGE SCALE GENOMIC DNA]</scope>
    <source>
        <strain evidence="3 4">DSM 8598</strain>
    </source>
</reference>
<accession>A0A852WTF5</accession>
<feature type="chain" id="PRO_5038884672" evidence="2">
    <location>
        <begin position="25"/>
        <end position="207"/>
    </location>
</feature>
<sequence>MRRGFMWSGLVIASAILLSGCASSAESAPTAEPTAAAPDVSAADRLPTAEDLPDGWVAQPDVESEPTDDADDAQAADDSRGVCGGDFSGGVSVEPDASRMFDLEWMAAQLSVSIVQDSDEDWQALVEQIAEDGAECDGPVSLADLSDPDSGVVVLLADTGGTTPDHLTYSLITDGDDLLVVGTYSTVQLQRAMIDELLADIRAKAGI</sequence>
<feature type="compositionally biased region" description="Low complexity" evidence="1">
    <location>
        <begin position="29"/>
        <end position="38"/>
    </location>
</feature>
<evidence type="ECO:0000313" key="4">
    <source>
        <dbReference type="Proteomes" id="UP000549066"/>
    </source>
</evidence>
<keyword evidence="4" id="KW-1185">Reference proteome</keyword>
<protein>
    <submittedName>
        <fullName evidence="3">Uncharacterized protein</fullName>
    </submittedName>
</protein>
<feature type="signal peptide" evidence="2">
    <location>
        <begin position="1"/>
        <end position="24"/>
    </location>
</feature>